<dbReference type="RefSeq" id="XP_037146673.1">
    <property type="nucleotide sequence ID" value="XM_037290778.1"/>
</dbReference>
<gene>
    <name evidence="2" type="ORF">HG535_0H02750</name>
</gene>
<organism evidence="2 3">
    <name type="scientific">Zygotorulaspora mrakii</name>
    <name type="common">Zygosaccharomyces mrakii</name>
    <dbReference type="NCBI Taxonomy" id="42260"/>
    <lineage>
        <taxon>Eukaryota</taxon>
        <taxon>Fungi</taxon>
        <taxon>Dikarya</taxon>
        <taxon>Ascomycota</taxon>
        <taxon>Saccharomycotina</taxon>
        <taxon>Saccharomycetes</taxon>
        <taxon>Saccharomycetales</taxon>
        <taxon>Saccharomycetaceae</taxon>
        <taxon>Zygotorulaspora</taxon>
    </lineage>
</organism>
<keyword evidence="3" id="KW-1185">Reference proteome</keyword>
<name>A0A7H9B869_ZYGMR</name>
<dbReference type="Proteomes" id="UP000509704">
    <property type="component" value="Chromosome 8"/>
</dbReference>
<sequence length="67" mass="8000">MKQKTASYCILAGTYSIVGIALITFLYSKDLKSVHYYWCWLLLCPAMLWLWVVRAWSAFEMFRNIKR</sequence>
<accession>A0A7H9B869</accession>
<keyword evidence="1" id="KW-0472">Membrane</keyword>
<evidence type="ECO:0000313" key="2">
    <source>
        <dbReference type="EMBL" id="QLG74948.1"/>
    </source>
</evidence>
<evidence type="ECO:0000256" key="1">
    <source>
        <dbReference type="SAM" id="Phobius"/>
    </source>
</evidence>
<dbReference type="KEGG" id="zmk:HG535_0H02750"/>
<feature type="transmembrane region" description="Helical" evidence="1">
    <location>
        <begin position="34"/>
        <end position="57"/>
    </location>
</feature>
<dbReference type="GeneID" id="59238751"/>
<proteinExistence type="predicted"/>
<dbReference type="OrthoDB" id="4036917at2759"/>
<keyword evidence="1" id="KW-0812">Transmembrane</keyword>
<reference evidence="2 3" key="1">
    <citation type="submission" date="2020-07" db="EMBL/GenBank/DDBJ databases">
        <title>The yeast mating-type switching endonuclease HO is a domesticated member of an unorthodox homing genetic element family.</title>
        <authorList>
            <person name="Coughlan A.Y."/>
            <person name="Lombardi L."/>
            <person name="Braun-Galleani S."/>
            <person name="Martos A.R."/>
            <person name="Galeote V."/>
            <person name="Bigey F."/>
            <person name="Dequin S."/>
            <person name="Byrne K.P."/>
            <person name="Wolfe K.H."/>
        </authorList>
    </citation>
    <scope>NUCLEOTIDE SEQUENCE [LARGE SCALE GENOMIC DNA]</scope>
    <source>
        <strain evidence="2 3">NRRL Y-6702</strain>
    </source>
</reference>
<dbReference type="AlphaFoldDB" id="A0A7H9B869"/>
<dbReference type="EMBL" id="CP058611">
    <property type="protein sequence ID" value="QLG74948.1"/>
    <property type="molecule type" value="Genomic_DNA"/>
</dbReference>
<feature type="transmembrane region" description="Helical" evidence="1">
    <location>
        <begin position="7"/>
        <end position="28"/>
    </location>
</feature>
<evidence type="ECO:0000313" key="3">
    <source>
        <dbReference type="Proteomes" id="UP000509704"/>
    </source>
</evidence>
<keyword evidence="1" id="KW-1133">Transmembrane helix</keyword>
<protein>
    <submittedName>
        <fullName evidence="2">Uncharacterized protein</fullName>
    </submittedName>
</protein>